<accession>A0A1T3P525</accession>
<dbReference type="Pfam" id="PF08843">
    <property type="entry name" value="AbiEii"/>
    <property type="match status" value="1"/>
</dbReference>
<evidence type="ECO:0000313" key="1">
    <source>
        <dbReference type="EMBL" id="OPC83990.1"/>
    </source>
</evidence>
<dbReference type="EMBL" id="MWQN01000001">
    <property type="protein sequence ID" value="OPC83990.1"/>
    <property type="molecule type" value="Genomic_DNA"/>
</dbReference>
<keyword evidence="2" id="KW-1185">Reference proteome</keyword>
<dbReference type="RefSeq" id="WP_143658088.1">
    <property type="nucleotide sequence ID" value="NZ_MWQN01000001.1"/>
</dbReference>
<evidence type="ECO:0008006" key="3">
    <source>
        <dbReference type="Google" id="ProtNLM"/>
    </source>
</evidence>
<dbReference type="OrthoDB" id="4108641at2"/>
<evidence type="ECO:0000313" key="2">
    <source>
        <dbReference type="Proteomes" id="UP000190037"/>
    </source>
</evidence>
<dbReference type="STRING" id="159449.B4N89_26385"/>
<protein>
    <recommendedName>
        <fullName evidence="3">Nucleotidyl transferase AbiEii/AbiGii toxin family protein</fullName>
    </recommendedName>
</protein>
<proteinExistence type="predicted"/>
<sequence>MPVPPSHLDPDSATRWRRARARAVDHLLAAVAGCRRVDELVVRGSVLLKAWYGAAAREPGDLDFVVTTKGWGPEDGRTDRMFAEIARRAEESSGTDVSGVRVVATRALDETLRAYDRAPGRRFGLPWRAEGLPGGTVYLDFVFDERLPSAPELVEIPHSDGTGTHLLIGATPEQSLAWKLLWLVEDDHPRPQDLHDAVLLAEHVALPVSLLRTTFMAFDPSHGGHPFTVDSLALDRVKPFASNHDHPGSTDGELPARLIRALAPTFAAGAGAGASGYVRAARRLSPWIEKCRALRGDSRALLAVITADSWHLDSALVVYREVIGPGTCDLAEAARVVTGHWDARPAQVGHEGWHPHVVAEAFGRLG</sequence>
<gene>
    <name evidence="1" type="ORF">B4N89_26385</name>
</gene>
<dbReference type="AlphaFoldDB" id="A0A1T3P525"/>
<dbReference type="Proteomes" id="UP000190037">
    <property type="component" value="Unassembled WGS sequence"/>
</dbReference>
<comment type="caution">
    <text evidence="1">The sequence shown here is derived from an EMBL/GenBank/DDBJ whole genome shotgun (WGS) entry which is preliminary data.</text>
</comment>
<organism evidence="1 2">
    <name type="scientific">Embleya scabrispora</name>
    <dbReference type="NCBI Taxonomy" id="159449"/>
    <lineage>
        <taxon>Bacteria</taxon>
        <taxon>Bacillati</taxon>
        <taxon>Actinomycetota</taxon>
        <taxon>Actinomycetes</taxon>
        <taxon>Kitasatosporales</taxon>
        <taxon>Streptomycetaceae</taxon>
        <taxon>Embleya</taxon>
    </lineage>
</organism>
<name>A0A1T3P525_9ACTN</name>
<reference evidence="1 2" key="1">
    <citation type="submission" date="2017-03" db="EMBL/GenBank/DDBJ databases">
        <title>Draft genome sequence of Streptomyces scabrisporus NF3, endophyte isolated from Amphipterygium adstringens.</title>
        <authorList>
            <person name="Vazquez M."/>
            <person name="Ceapa C.D."/>
            <person name="Rodriguez Luna D."/>
            <person name="Sanchez Esquivel S."/>
        </authorList>
    </citation>
    <scope>NUCLEOTIDE SEQUENCE [LARGE SCALE GENOMIC DNA]</scope>
    <source>
        <strain evidence="1 2">NF3</strain>
    </source>
</reference>
<dbReference type="InterPro" id="IPR014942">
    <property type="entry name" value="AbiEii"/>
</dbReference>